<dbReference type="InterPro" id="IPR041492">
    <property type="entry name" value="HAD_2"/>
</dbReference>
<dbReference type="Pfam" id="PF13419">
    <property type="entry name" value="HAD_2"/>
    <property type="match status" value="1"/>
</dbReference>
<dbReference type="Gene3D" id="1.10.150.240">
    <property type="entry name" value="Putative phosphatase, domain 2"/>
    <property type="match status" value="1"/>
</dbReference>
<dbReference type="SUPFAM" id="SSF56784">
    <property type="entry name" value="HAD-like"/>
    <property type="match status" value="1"/>
</dbReference>
<dbReference type="NCBIfam" id="TIGR01509">
    <property type="entry name" value="HAD-SF-IA-v3"/>
    <property type="match status" value="1"/>
</dbReference>
<gene>
    <name evidence="1" type="ORF">ACAOBT_LOCUS4277</name>
</gene>
<keyword evidence="2" id="KW-1185">Reference proteome</keyword>
<evidence type="ECO:0000313" key="2">
    <source>
        <dbReference type="Proteomes" id="UP001152888"/>
    </source>
</evidence>
<dbReference type="AlphaFoldDB" id="A0A9P0NWB0"/>
<evidence type="ECO:0008006" key="3">
    <source>
        <dbReference type="Google" id="ProtNLM"/>
    </source>
</evidence>
<dbReference type="OrthoDB" id="40579at2759"/>
<dbReference type="FunFam" id="3.40.50.1000:FF:000055">
    <property type="entry name" value="Haloacid dehalogenase-like hydrolase family protein"/>
    <property type="match status" value="1"/>
</dbReference>
<dbReference type="InterPro" id="IPR023198">
    <property type="entry name" value="PGP-like_dom2"/>
</dbReference>
<dbReference type="PANTHER" id="PTHR18901:SF38">
    <property type="entry name" value="PSEUDOURIDINE-5'-PHOSPHATASE"/>
    <property type="match status" value="1"/>
</dbReference>
<dbReference type="Gene3D" id="3.40.50.1000">
    <property type="entry name" value="HAD superfamily/HAD-like"/>
    <property type="match status" value="1"/>
</dbReference>
<comment type="caution">
    <text evidence="1">The sequence shown here is derived from an EMBL/GenBank/DDBJ whole genome shotgun (WGS) entry which is preliminary data.</text>
</comment>
<evidence type="ECO:0000313" key="1">
    <source>
        <dbReference type="EMBL" id="CAH1961658.1"/>
    </source>
</evidence>
<dbReference type="SFLD" id="SFLDS00003">
    <property type="entry name" value="Haloacid_Dehalogenase"/>
    <property type="match status" value="1"/>
</dbReference>
<protein>
    <recommendedName>
        <fullName evidence="3">Pseudouridine-5'-phosphatase</fullName>
    </recommendedName>
</protein>
<reference evidence="1" key="1">
    <citation type="submission" date="2022-03" db="EMBL/GenBank/DDBJ databases">
        <authorList>
            <person name="Sayadi A."/>
        </authorList>
    </citation>
    <scope>NUCLEOTIDE SEQUENCE</scope>
</reference>
<proteinExistence type="predicted"/>
<dbReference type="EMBL" id="CAKOFQ010006696">
    <property type="protein sequence ID" value="CAH1961658.1"/>
    <property type="molecule type" value="Genomic_DNA"/>
</dbReference>
<dbReference type="InterPro" id="IPR006439">
    <property type="entry name" value="HAD-SF_hydro_IA"/>
</dbReference>
<dbReference type="SFLD" id="SFLDG01135">
    <property type="entry name" value="C1.5.6:_HAD__Beta-PGM__Phospha"/>
    <property type="match status" value="1"/>
</dbReference>
<dbReference type="InterPro" id="IPR023214">
    <property type="entry name" value="HAD_sf"/>
</dbReference>
<dbReference type="SFLD" id="SFLDG01129">
    <property type="entry name" value="C1.5:_HAD__Beta-PGM__Phosphata"/>
    <property type="match status" value="1"/>
</dbReference>
<dbReference type="PANTHER" id="PTHR18901">
    <property type="entry name" value="2-DEOXYGLUCOSE-6-PHOSPHATE PHOSPHATASE 2"/>
    <property type="match status" value="1"/>
</dbReference>
<dbReference type="Proteomes" id="UP001152888">
    <property type="component" value="Unassembled WGS sequence"/>
</dbReference>
<accession>A0A9P0NWB0</accession>
<dbReference type="InterPro" id="IPR036412">
    <property type="entry name" value="HAD-like_sf"/>
</dbReference>
<sequence length="284" mass="31778">MFPHCCHPPKKFQPVTHVIFDLDGTIIDTETINQAAFRAIGEEYGKKFTVEMKNNIAGCVQKETARRLVEYMDLPITPEECLETFLSFTRDKLPDCDYMPGAEKFIRHLSENGVPIAIATSSAEEEVSLKTSKKMDLFGLFNHIVCGSSDPEVKRGKPEPDIYLICASRFADKPKPCKCLVFEDAYNGVLAGLAAGMQTIMIPDVNVPHEMWSKATLRLDSFEHMAPQLFGLPPYPSEGEGCTSIPEIVVDAPDEIILEGELVFRDDLSRLDRQSIIEENMQDS</sequence>
<dbReference type="GO" id="GO:0016791">
    <property type="term" value="F:phosphatase activity"/>
    <property type="evidence" value="ECO:0007669"/>
    <property type="project" value="TreeGrafter"/>
</dbReference>
<organism evidence="1 2">
    <name type="scientific">Acanthoscelides obtectus</name>
    <name type="common">Bean weevil</name>
    <name type="synonym">Bruchus obtectus</name>
    <dbReference type="NCBI Taxonomy" id="200917"/>
    <lineage>
        <taxon>Eukaryota</taxon>
        <taxon>Metazoa</taxon>
        <taxon>Ecdysozoa</taxon>
        <taxon>Arthropoda</taxon>
        <taxon>Hexapoda</taxon>
        <taxon>Insecta</taxon>
        <taxon>Pterygota</taxon>
        <taxon>Neoptera</taxon>
        <taxon>Endopterygota</taxon>
        <taxon>Coleoptera</taxon>
        <taxon>Polyphaga</taxon>
        <taxon>Cucujiformia</taxon>
        <taxon>Chrysomeloidea</taxon>
        <taxon>Chrysomelidae</taxon>
        <taxon>Bruchinae</taxon>
        <taxon>Bruchini</taxon>
        <taxon>Acanthoscelides</taxon>
    </lineage>
</organism>
<name>A0A9P0NWB0_ACAOB</name>